<feature type="transmembrane region" description="Helical" evidence="1">
    <location>
        <begin position="21"/>
        <end position="40"/>
    </location>
</feature>
<organism evidence="2 3">
    <name type="scientific">Erythranthe guttata</name>
    <name type="common">Yellow monkey flower</name>
    <name type="synonym">Mimulus guttatus</name>
    <dbReference type="NCBI Taxonomy" id="4155"/>
    <lineage>
        <taxon>Eukaryota</taxon>
        <taxon>Viridiplantae</taxon>
        <taxon>Streptophyta</taxon>
        <taxon>Embryophyta</taxon>
        <taxon>Tracheophyta</taxon>
        <taxon>Spermatophyta</taxon>
        <taxon>Magnoliopsida</taxon>
        <taxon>eudicotyledons</taxon>
        <taxon>Gunneridae</taxon>
        <taxon>Pentapetalae</taxon>
        <taxon>asterids</taxon>
        <taxon>lamiids</taxon>
        <taxon>Lamiales</taxon>
        <taxon>Phrymaceae</taxon>
        <taxon>Erythranthe</taxon>
    </lineage>
</organism>
<keyword evidence="3" id="KW-1185">Reference proteome</keyword>
<evidence type="ECO:0000313" key="3">
    <source>
        <dbReference type="Proteomes" id="UP000030748"/>
    </source>
</evidence>
<dbReference type="Proteomes" id="UP000030748">
    <property type="component" value="Unassembled WGS sequence"/>
</dbReference>
<gene>
    <name evidence="2" type="ORF">MIMGU_mgv1a016826mg</name>
</gene>
<evidence type="ECO:0000313" key="2">
    <source>
        <dbReference type="EMBL" id="EYU28010.1"/>
    </source>
</evidence>
<sequence>MGSQNKRESNKRLGTTIGIKGLTLLPSLFLLSLSRTYFFLSSPPHSAFFSPSAKTSGGGSWYGHFDRQEVSGSPNLEALLKNCNKAHLMSGGGDEAAEWWQRSGG</sequence>
<proteinExistence type="predicted"/>
<accession>A0A022QNH5</accession>
<dbReference type="EMBL" id="KI631456">
    <property type="protein sequence ID" value="EYU28010.1"/>
    <property type="molecule type" value="Genomic_DNA"/>
</dbReference>
<dbReference type="AlphaFoldDB" id="A0A022QNH5"/>
<keyword evidence="1" id="KW-1133">Transmembrane helix</keyword>
<keyword evidence="1" id="KW-0472">Membrane</keyword>
<evidence type="ECO:0000256" key="1">
    <source>
        <dbReference type="SAM" id="Phobius"/>
    </source>
</evidence>
<name>A0A022QNH5_ERYGU</name>
<protein>
    <submittedName>
        <fullName evidence="2">Uncharacterized protein</fullName>
    </submittedName>
</protein>
<keyword evidence="1" id="KW-0812">Transmembrane</keyword>
<reference evidence="2 3" key="1">
    <citation type="journal article" date="2013" name="Proc. Natl. Acad. Sci. U.S.A.">
        <title>Fine-scale variation in meiotic recombination in Mimulus inferred from population shotgun sequencing.</title>
        <authorList>
            <person name="Hellsten U."/>
            <person name="Wright K.M."/>
            <person name="Jenkins J."/>
            <person name="Shu S."/>
            <person name="Yuan Y."/>
            <person name="Wessler S.R."/>
            <person name="Schmutz J."/>
            <person name="Willis J.H."/>
            <person name="Rokhsar D.S."/>
        </authorList>
    </citation>
    <scope>NUCLEOTIDE SEQUENCE [LARGE SCALE GENOMIC DNA]</scope>
    <source>
        <strain evidence="3">cv. DUN x IM62</strain>
    </source>
</reference>